<evidence type="ECO:0000256" key="1">
    <source>
        <dbReference type="SAM" id="Coils"/>
    </source>
</evidence>
<evidence type="ECO:0000313" key="3">
    <source>
        <dbReference type="Proteomes" id="UP000433876"/>
    </source>
</evidence>
<keyword evidence="1" id="KW-0175">Coiled coil</keyword>
<name>A0A8S8ZJJ1_SORMA</name>
<organism evidence="2 3">
    <name type="scientific">Sordaria macrospora</name>
    <dbReference type="NCBI Taxonomy" id="5147"/>
    <lineage>
        <taxon>Eukaryota</taxon>
        <taxon>Fungi</taxon>
        <taxon>Dikarya</taxon>
        <taxon>Ascomycota</taxon>
        <taxon>Pezizomycotina</taxon>
        <taxon>Sordariomycetes</taxon>
        <taxon>Sordariomycetidae</taxon>
        <taxon>Sordariales</taxon>
        <taxon>Sordariaceae</taxon>
        <taxon>Sordaria</taxon>
    </lineage>
</organism>
<dbReference type="AlphaFoldDB" id="A0A8S8ZJJ1"/>
<dbReference type="VEuPathDB" id="FungiDB:SMAC_12823"/>
<sequence>MRNEALRHNCRFCCIARHPHYRLFLQLTVAQALSRIISPISSIPTPPLQPADSLHVPAEHIEMLTMALLRTSPGISITRLLRTCARNSYTTIAGCGLPAHSRERSSVTFPGRVHKDGSHIPTTSPSYKIFGRPFHASAVCRANCDWGRPCICSECSAVAAAQNPICQICNVNPTVYTSAERGGWDRKGIPSGYTFTSLCAECADKRKEENRIREEARKEIDAKLAEERRIREEARNKIVAAHTERVAMMLRHVRSLPQGEQVPIAYAVEKVHRAMRSKKAAWVHKSIRTKYKELLQAVRVRKRWMCDKGRVDAMDFRLYSVERDQLAEAVGRMEARREAPIDLAGVYRQLRLKT</sequence>
<dbReference type="Proteomes" id="UP000433876">
    <property type="component" value="Unassembled WGS sequence"/>
</dbReference>
<proteinExistence type="predicted"/>
<dbReference type="EMBL" id="NMPR01000137">
    <property type="protein sequence ID" value="KAA8629398.1"/>
    <property type="molecule type" value="Genomic_DNA"/>
</dbReference>
<accession>A0A8S8ZJJ1</accession>
<evidence type="ECO:0000313" key="2">
    <source>
        <dbReference type="EMBL" id="KAA8629398.1"/>
    </source>
</evidence>
<comment type="caution">
    <text evidence="2">The sequence shown here is derived from an EMBL/GenBank/DDBJ whole genome shotgun (WGS) entry which is preliminary data.</text>
</comment>
<feature type="coiled-coil region" evidence="1">
    <location>
        <begin position="199"/>
        <end position="244"/>
    </location>
</feature>
<gene>
    <name evidence="2" type="ORF">SMACR_12823</name>
</gene>
<reference evidence="2 3" key="1">
    <citation type="submission" date="2017-07" db="EMBL/GenBank/DDBJ databases">
        <title>Genome sequence of the Sordaria macrospora wild type strain R19027.</title>
        <authorList>
            <person name="Nowrousian M."/>
            <person name="Teichert I."/>
            <person name="Kueck U."/>
        </authorList>
    </citation>
    <scope>NUCLEOTIDE SEQUENCE [LARGE SCALE GENOMIC DNA]</scope>
    <source>
        <strain evidence="2 3">R19027</strain>
        <tissue evidence="2">Mycelium</tissue>
    </source>
</reference>
<protein>
    <submittedName>
        <fullName evidence="2">Uncharacterized protein</fullName>
    </submittedName>
</protein>